<dbReference type="PANTHER" id="PTHR45348">
    <property type="entry name" value="HYPOTHETICAL OXIDOREDUCTASE (EUROFUNG)"/>
    <property type="match status" value="1"/>
</dbReference>
<name>A0A8H3ZY41_9PEZI</name>
<reference evidence="6 7" key="1">
    <citation type="submission" date="2019-12" db="EMBL/GenBank/DDBJ databases">
        <title>A genome sequence resource for the geographically widespread anthracnose pathogen Colletotrichum asianum.</title>
        <authorList>
            <person name="Meng Y."/>
        </authorList>
    </citation>
    <scope>NUCLEOTIDE SEQUENCE [LARGE SCALE GENOMIC DNA]</scope>
    <source>
        <strain evidence="6 7">ICMP 18580</strain>
    </source>
</reference>
<keyword evidence="7" id="KW-1185">Reference proteome</keyword>
<comment type="similarity">
    <text evidence="1">Belongs to the zinc-containing alcohol dehydrogenase family.</text>
</comment>
<proteinExistence type="inferred from homology"/>
<dbReference type="Gene3D" id="3.40.50.720">
    <property type="entry name" value="NAD(P)-binding Rossmann-like Domain"/>
    <property type="match status" value="1"/>
</dbReference>
<evidence type="ECO:0000256" key="1">
    <source>
        <dbReference type="ARBA" id="ARBA00008072"/>
    </source>
</evidence>
<keyword evidence="4" id="KW-0560">Oxidoreductase</keyword>
<dbReference type="InterPro" id="IPR020843">
    <property type="entry name" value="ER"/>
</dbReference>
<dbReference type="InterPro" id="IPR011032">
    <property type="entry name" value="GroES-like_sf"/>
</dbReference>
<evidence type="ECO:0000313" key="7">
    <source>
        <dbReference type="Proteomes" id="UP000434172"/>
    </source>
</evidence>
<sequence length="352" mass="37218">MKPAANSQTAVVQSKKGFAESSLPLIIAHSRPMPPDLPTPHHVLVRVEAVGLNPTDFKMITHFFMEDNAVGCDFCGTVVEAEPEATHQVGTRVAGAEFPYRPNNPNNGAFSEYIVVDSRHLLRVPGSMPSLQAAGLGAIGWGTAALAIADPEALNLAALPSKPAKKAQPVLVYGGATATGLMAIQMLTQSAPLVMKLGAVGTASYTSPNCAQEVKSIAGGMVIKHALDCITDAESVAVCFACLARAGSRYACLEAIPDAWVTRRSVALKVVMGFEGQDRDVDLDHPIYSRKANPGLHAVVALWARELQPVVDAGKLTTQPIREVGGRFEGVIEALNMLQRGEVKGEKLVVAI</sequence>
<keyword evidence="2" id="KW-0547">Nucleotide-binding</keyword>
<organism evidence="6 7">
    <name type="scientific">Colletotrichum asianum</name>
    <dbReference type="NCBI Taxonomy" id="702518"/>
    <lineage>
        <taxon>Eukaryota</taxon>
        <taxon>Fungi</taxon>
        <taxon>Dikarya</taxon>
        <taxon>Ascomycota</taxon>
        <taxon>Pezizomycotina</taxon>
        <taxon>Sordariomycetes</taxon>
        <taxon>Hypocreomycetidae</taxon>
        <taxon>Glomerellales</taxon>
        <taxon>Glomerellaceae</taxon>
        <taxon>Colletotrichum</taxon>
        <taxon>Colletotrichum gloeosporioides species complex</taxon>
    </lineage>
</organism>
<evidence type="ECO:0000259" key="5">
    <source>
        <dbReference type="SMART" id="SM00829"/>
    </source>
</evidence>
<dbReference type="InterPro" id="IPR047122">
    <property type="entry name" value="Trans-enoyl_RdTase-like"/>
</dbReference>
<dbReference type="Proteomes" id="UP000434172">
    <property type="component" value="Unassembled WGS sequence"/>
</dbReference>
<dbReference type="SMART" id="SM00829">
    <property type="entry name" value="PKS_ER"/>
    <property type="match status" value="1"/>
</dbReference>
<dbReference type="AlphaFoldDB" id="A0A8H3ZY41"/>
<gene>
    <name evidence="6" type="ORF">GQ607_003569</name>
</gene>
<dbReference type="EMBL" id="WOWK01000013">
    <property type="protein sequence ID" value="KAF0329260.1"/>
    <property type="molecule type" value="Genomic_DNA"/>
</dbReference>
<dbReference type="PANTHER" id="PTHR45348:SF1">
    <property type="entry name" value="TRANS-ENOYL REDUCTASE STHE"/>
    <property type="match status" value="1"/>
</dbReference>
<dbReference type="InterPro" id="IPR036291">
    <property type="entry name" value="NAD(P)-bd_dom_sf"/>
</dbReference>
<feature type="domain" description="Enoyl reductase (ER)" evidence="5">
    <location>
        <begin position="21"/>
        <end position="350"/>
    </location>
</feature>
<dbReference type="GO" id="GO:0016651">
    <property type="term" value="F:oxidoreductase activity, acting on NAD(P)H"/>
    <property type="evidence" value="ECO:0007669"/>
    <property type="project" value="InterPro"/>
</dbReference>
<dbReference type="OrthoDB" id="48317at2759"/>
<evidence type="ECO:0000256" key="4">
    <source>
        <dbReference type="ARBA" id="ARBA00023002"/>
    </source>
</evidence>
<dbReference type="SUPFAM" id="SSF50129">
    <property type="entry name" value="GroES-like"/>
    <property type="match status" value="1"/>
</dbReference>
<dbReference type="CDD" id="cd08249">
    <property type="entry name" value="enoyl_reductase_like"/>
    <property type="match status" value="1"/>
</dbReference>
<dbReference type="Pfam" id="PF08240">
    <property type="entry name" value="ADH_N"/>
    <property type="match status" value="1"/>
</dbReference>
<dbReference type="InterPro" id="IPR013154">
    <property type="entry name" value="ADH-like_N"/>
</dbReference>
<evidence type="ECO:0000256" key="3">
    <source>
        <dbReference type="ARBA" id="ARBA00022857"/>
    </source>
</evidence>
<evidence type="ECO:0000313" key="6">
    <source>
        <dbReference type="EMBL" id="KAF0329260.1"/>
    </source>
</evidence>
<evidence type="ECO:0000256" key="2">
    <source>
        <dbReference type="ARBA" id="ARBA00022741"/>
    </source>
</evidence>
<dbReference type="GO" id="GO:0000166">
    <property type="term" value="F:nucleotide binding"/>
    <property type="evidence" value="ECO:0007669"/>
    <property type="project" value="UniProtKB-KW"/>
</dbReference>
<dbReference type="Gene3D" id="3.90.180.10">
    <property type="entry name" value="Medium-chain alcohol dehydrogenases, catalytic domain"/>
    <property type="match status" value="1"/>
</dbReference>
<accession>A0A8H3ZY41</accession>
<keyword evidence="3" id="KW-0521">NADP</keyword>
<comment type="caution">
    <text evidence="6">The sequence shown here is derived from an EMBL/GenBank/DDBJ whole genome shotgun (WGS) entry which is preliminary data.</text>
</comment>
<dbReference type="SUPFAM" id="SSF51735">
    <property type="entry name" value="NAD(P)-binding Rossmann-fold domains"/>
    <property type="match status" value="1"/>
</dbReference>
<protein>
    <recommendedName>
        <fullName evidence="5">Enoyl reductase (ER) domain-containing protein</fullName>
    </recommendedName>
</protein>